<dbReference type="PROSITE" id="PS50103">
    <property type="entry name" value="ZF_C3H1"/>
    <property type="match status" value="2"/>
</dbReference>
<evidence type="ECO:0000256" key="5">
    <source>
        <dbReference type="SAM" id="MobiDB-lite"/>
    </source>
</evidence>
<dbReference type="SUPFAM" id="SSF90229">
    <property type="entry name" value="CCCH zinc finger"/>
    <property type="match status" value="1"/>
</dbReference>
<dbReference type="STRING" id="1245528.M3HFZ2"/>
<feature type="region of interest" description="Disordered" evidence="5">
    <location>
        <begin position="1"/>
        <end position="73"/>
    </location>
</feature>
<feature type="zinc finger region" description="C3H1-type" evidence="4">
    <location>
        <begin position="95"/>
        <end position="122"/>
    </location>
</feature>
<keyword evidence="8" id="KW-1185">Reference proteome</keyword>
<evidence type="ECO:0000256" key="1">
    <source>
        <dbReference type="ARBA" id="ARBA00022723"/>
    </source>
</evidence>
<feature type="region of interest" description="Disordered" evidence="5">
    <location>
        <begin position="306"/>
        <end position="352"/>
    </location>
</feature>
<dbReference type="EMBL" id="AOGT01002105">
    <property type="protein sequence ID" value="EMG46152.1"/>
    <property type="molecule type" value="Genomic_DNA"/>
</dbReference>
<dbReference type="HOGENOM" id="CLU_042870_1_0_1"/>
<proteinExistence type="predicted"/>
<dbReference type="OMA" id="GREMFYF"/>
<evidence type="ECO:0000313" key="7">
    <source>
        <dbReference type="EMBL" id="EMG46152.1"/>
    </source>
</evidence>
<dbReference type="AlphaFoldDB" id="M3HFZ2"/>
<dbReference type="SMART" id="SM00356">
    <property type="entry name" value="ZnF_C3H1"/>
    <property type="match status" value="2"/>
</dbReference>
<dbReference type="PANTHER" id="PTHR12681:SF0">
    <property type="entry name" value="ZINC FINGER CCCH DOMAIN-CONTAINING PROTEIN 15"/>
    <property type="match status" value="1"/>
</dbReference>
<dbReference type="PANTHER" id="PTHR12681">
    <property type="entry name" value="ZINC FINGER-CONTAINING PROTEIN P48ZNF"/>
    <property type="match status" value="1"/>
</dbReference>
<dbReference type="GO" id="GO:0003729">
    <property type="term" value="F:mRNA binding"/>
    <property type="evidence" value="ECO:0007669"/>
    <property type="project" value="TreeGrafter"/>
</dbReference>
<feature type="domain" description="C3H1-type" evidence="6">
    <location>
        <begin position="167"/>
        <end position="205"/>
    </location>
</feature>
<accession>M3HFZ2</accession>
<dbReference type="GO" id="GO:0008270">
    <property type="term" value="F:zinc ion binding"/>
    <property type="evidence" value="ECO:0007669"/>
    <property type="project" value="UniProtKB-KW"/>
</dbReference>
<keyword evidence="2 4" id="KW-0863">Zinc-finger</keyword>
<feature type="zinc finger region" description="C3H1-type" evidence="4">
    <location>
        <begin position="167"/>
        <end position="205"/>
    </location>
</feature>
<dbReference type="Proteomes" id="UP000011777">
    <property type="component" value="Unassembled WGS sequence"/>
</dbReference>
<name>M3HFZ2_CANMX</name>
<evidence type="ECO:0000259" key="6">
    <source>
        <dbReference type="PROSITE" id="PS50103"/>
    </source>
</evidence>
<comment type="caution">
    <text evidence="7">The sequence shown here is derived from an EMBL/GenBank/DDBJ whole genome shotgun (WGS) entry which is preliminary data.</text>
</comment>
<dbReference type="Pfam" id="PF00642">
    <property type="entry name" value="zf-CCCH"/>
    <property type="match status" value="1"/>
</dbReference>
<dbReference type="Pfam" id="PF16543">
    <property type="entry name" value="DFRP_C"/>
    <property type="match status" value="1"/>
</dbReference>
<dbReference type="InterPro" id="IPR032378">
    <property type="entry name" value="ZC3H15/TMA46_C"/>
</dbReference>
<dbReference type="InterPro" id="IPR000571">
    <property type="entry name" value="Znf_CCCH"/>
</dbReference>
<dbReference type="GO" id="GO:0002181">
    <property type="term" value="P:cytoplasmic translation"/>
    <property type="evidence" value="ECO:0007669"/>
    <property type="project" value="TreeGrafter"/>
</dbReference>
<evidence type="ECO:0000256" key="4">
    <source>
        <dbReference type="PROSITE-ProRule" id="PRU00723"/>
    </source>
</evidence>
<evidence type="ECO:0000256" key="2">
    <source>
        <dbReference type="ARBA" id="ARBA00022771"/>
    </source>
</evidence>
<dbReference type="GO" id="GO:0005829">
    <property type="term" value="C:cytosol"/>
    <property type="evidence" value="ECO:0007669"/>
    <property type="project" value="TreeGrafter"/>
</dbReference>
<sequence>MPPKKKVNQPSDKNKAKAKAKSAEDKTFGLKNKNKSKRVQQQINQIKAGVDGGLAKKKEAEAKRKAEEKKAQEDAKREAAALFGIQQQKVPFGVDPKSIFCEFFKQGVCTKGNKCKFSHDPNVGRKVAKKDLYTDSREDEKENDTMDNWDEEKLRKVILSKHGNPKTTTDIVCKYFIDAVENGKYGWFWVCPNGGNECKYRHSLPPGFVLKTKEQKKLEKLAAENEPKITLEEFLELERSKLDRSKFTPITIESFAKWKKEQLSKKESKKRENEKNNKRILTGREVILEKFSDKYYTEEDDGETWDLSQFKNDLPDDSGETIKDYGDGSNAQEFYQQDEDAPSLESKAGITA</sequence>
<dbReference type="Gene3D" id="4.10.1000.10">
    <property type="entry name" value="Zinc finger, CCCH-type"/>
    <property type="match status" value="1"/>
</dbReference>
<keyword evidence="1 4" id="KW-0479">Metal-binding</keyword>
<dbReference type="OrthoDB" id="278280at2759"/>
<keyword evidence="3 4" id="KW-0862">Zinc</keyword>
<evidence type="ECO:0000313" key="8">
    <source>
        <dbReference type="Proteomes" id="UP000011777"/>
    </source>
</evidence>
<organism evidence="7 8">
    <name type="scientific">Candida maltosa (strain Xu316)</name>
    <name type="common">Yeast</name>
    <dbReference type="NCBI Taxonomy" id="1245528"/>
    <lineage>
        <taxon>Eukaryota</taxon>
        <taxon>Fungi</taxon>
        <taxon>Dikarya</taxon>
        <taxon>Ascomycota</taxon>
        <taxon>Saccharomycotina</taxon>
        <taxon>Pichiomycetes</taxon>
        <taxon>Debaryomycetaceae</taxon>
        <taxon>Candida/Lodderomyces clade</taxon>
        <taxon>Candida</taxon>
    </lineage>
</organism>
<protein>
    <recommendedName>
        <fullName evidence="6">C3H1-type domain-containing protein</fullName>
    </recommendedName>
</protein>
<dbReference type="Gene3D" id="6.20.400.10">
    <property type="match status" value="1"/>
</dbReference>
<feature type="domain" description="C3H1-type" evidence="6">
    <location>
        <begin position="95"/>
        <end position="122"/>
    </location>
</feature>
<dbReference type="InterPro" id="IPR036855">
    <property type="entry name" value="Znf_CCCH_sf"/>
</dbReference>
<reference evidence="7 8" key="1">
    <citation type="submission" date="2013-02" db="EMBL/GenBank/DDBJ databases">
        <title>Genome sequence of Candida maltosa Xu316, a potential industrial strain for xylitol and ethanol production.</title>
        <authorList>
            <person name="Yu J."/>
            <person name="Wang Q."/>
            <person name="Geng X."/>
            <person name="Bao W."/>
            <person name="He P."/>
            <person name="Cai J."/>
        </authorList>
    </citation>
    <scope>NUCLEOTIDE SEQUENCE [LARGE SCALE GENOMIC DNA]</scope>
    <source>
        <strain evidence="8">Xu316</strain>
    </source>
</reference>
<evidence type="ECO:0000256" key="3">
    <source>
        <dbReference type="ARBA" id="ARBA00022833"/>
    </source>
</evidence>
<feature type="compositionally biased region" description="Basic and acidic residues" evidence="5">
    <location>
        <begin position="54"/>
        <end position="73"/>
    </location>
</feature>
<gene>
    <name evidence="7" type="ORF">G210_3615</name>
</gene>
<dbReference type="eggNOG" id="KOG1763">
    <property type="taxonomic scope" value="Eukaryota"/>
</dbReference>